<protein>
    <recommendedName>
        <fullName evidence="4">ABC transporter permease</fullName>
    </recommendedName>
</protein>
<dbReference type="Proteomes" id="UP001597104">
    <property type="component" value="Unassembled WGS sequence"/>
</dbReference>
<sequence>MSFPLLKQTFKANFAVWSLVTLVMNAILAQLILMKQTATMVGPMYYGMLASTIIALFVVICGDKVLVGQVDQGSMAYILTAPIKRTTVALTQMGYLIGSLIVTFGLMVGTSLLANNIADAGFKSQVLIDLNLGAFMVALAFAGIVFAASGIFNLSKFALGTGGLLVILFILLAIIGSFADYGVKALDTVQDLTIVSLFDYKNIMIEGSQWLPKLAVLGGIAVATFGVGTAFFAKKDLPL</sequence>
<dbReference type="RefSeq" id="WP_223877055.1">
    <property type="nucleotide sequence ID" value="NZ_BJDN01000022.1"/>
</dbReference>
<feature type="transmembrane region" description="Helical" evidence="1">
    <location>
        <begin position="88"/>
        <end position="112"/>
    </location>
</feature>
<reference evidence="3" key="1">
    <citation type="journal article" date="2019" name="Int. J. Syst. Evol. Microbiol.">
        <title>The Global Catalogue of Microorganisms (GCM) 10K type strain sequencing project: providing services to taxonomists for standard genome sequencing and annotation.</title>
        <authorList>
            <consortium name="The Broad Institute Genomics Platform"/>
            <consortium name="The Broad Institute Genome Sequencing Center for Infectious Disease"/>
            <person name="Wu L."/>
            <person name="Ma J."/>
        </authorList>
    </citation>
    <scope>NUCLEOTIDE SEQUENCE [LARGE SCALE GENOMIC DNA]</scope>
    <source>
        <strain evidence="3">CCM 8925</strain>
    </source>
</reference>
<dbReference type="EMBL" id="JBHTIO010000060">
    <property type="protein sequence ID" value="MFD0898681.1"/>
    <property type="molecule type" value="Genomic_DNA"/>
</dbReference>
<evidence type="ECO:0000256" key="1">
    <source>
        <dbReference type="SAM" id="Phobius"/>
    </source>
</evidence>
<accession>A0ABW3EHY8</accession>
<feature type="transmembrane region" description="Helical" evidence="1">
    <location>
        <begin position="214"/>
        <end position="233"/>
    </location>
</feature>
<comment type="caution">
    <text evidence="2">The sequence shown here is derived from an EMBL/GenBank/DDBJ whole genome shotgun (WGS) entry which is preliminary data.</text>
</comment>
<keyword evidence="1" id="KW-0472">Membrane</keyword>
<evidence type="ECO:0000313" key="2">
    <source>
        <dbReference type="EMBL" id="MFD0898681.1"/>
    </source>
</evidence>
<feature type="transmembrane region" description="Helical" evidence="1">
    <location>
        <begin position="132"/>
        <end position="152"/>
    </location>
</feature>
<feature type="transmembrane region" description="Helical" evidence="1">
    <location>
        <begin position="159"/>
        <end position="179"/>
    </location>
</feature>
<evidence type="ECO:0000313" key="3">
    <source>
        <dbReference type="Proteomes" id="UP001597104"/>
    </source>
</evidence>
<name>A0ABW3EHY8_9LACO</name>
<keyword evidence="1" id="KW-0812">Transmembrane</keyword>
<proteinExistence type="predicted"/>
<keyword evidence="3" id="KW-1185">Reference proteome</keyword>
<feature type="transmembrane region" description="Helical" evidence="1">
    <location>
        <begin position="12"/>
        <end position="33"/>
    </location>
</feature>
<gene>
    <name evidence="2" type="ORF">ACFQZ7_13245</name>
</gene>
<evidence type="ECO:0008006" key="4">
    <source>
        <dbReference type="Google" id="ProtNLM"/>
    </source>
</evidence>
<organism evidence="2 3">
    <name type="scientific">Loigolactobacillus binensis</name>
    <dbReference type="NCBI Taxonomy" id="2559922"/>
    <lineage>
        <taxon>Bacteria</taxon>
        <taxon>Bacillati</taxon>
        <taxon>Bacillota</taxon>
        <taxon>Bacilli</taxon>
        <taxon>Lactobacillales</taxon>
        <taxon>Lactobacillaceae</taxon>
        <taxon>Loigolactobacillus</taxon>
    </lineage>
</organism>
<feature type="transmembrane region" description="Helical" evidence="1">
    <location>
        <begin position="45"/>
        <end position="67"/>
    </location>
</feature>
<keyword evidence="1" id="KW-1133">Transmembrane helix</keyword>